<reference evidence="1 2" key="1">
    <citation type="submission" date="2015-09" db="EMBL/GenBank/DDBJ databases">
        <authorList>
            <consortium name="Pathogen Informatics"/>
        </authorList>
    </citation>
    <scope>NUCLEOTIDE SEQUENCE [LARGE SCALE GENOMIC DNA]</scope>
    <source>
        <strain evidence="1 2">2789STDY5834899</strain>
    </source>
</reference>
<dbReference type="AlphaFoldDB" id="A0A174TF24"/>
<proteinExistence type="predicted"/>
<organism evidence="1 2">
    <name type="scientific">Bacteroides thetaiotaomicron</name>
    <dbReference type="NCBI Taxonomy" id="818"/>
    <lineage>
        <taxon>Bacteria</taxon>
        <taxon>Pseudomonadati</taxon>
        <taxon>Bacteroidota</taxon>
        <taxon>Bacteroidia</taxon>
        <taxon>Bacteroidales</taxon>
        <taxon>Bacteroidaceae</taxon>
        <taxon>Bacteroides</taxon>
    </lineage>
</organism>
<dbReference type="Proteomes" id="UP000095576">
    <property type="component" value="Unassembled WGS sequence"/>
</dbReference>
<protein>
    <submittedName>
        <fullName evidence="1">Uncharacterized protein</fullName>
    </submittedName>
</protein>
<sequence length="334" mass="38098">MKNETLIKKTTSSKSGAINGILPGHNLKTNHYLLIIKSRNMRNVKMLRISLVLLCTLFLLLGCNSEDRTNDICQVSKNVITTRSTSIEWGRVRGKLIGRTLIVEWNCPTGNEGVGMLFSLYSSVYGLVTNFETFYNQPSGIYSMELPERFSFSSNESFYLEVRDNFSEPIYVDLLPSDEGYCGESAPKCSHKFSDDNRYCLLNLKANLSGSQITGTIGALVYKPCRFIMRYTYREIIREKSYTGYLCYDFTSPVSYYKTLDLPWNDAMHILSCHSTSIHCELRIYDLACNKFIPNPECGFIHDSTSCQNYLRVEFTADIINGSFSFPDTLEEVR</sequence>
<dbReference type="RefSeq" id="WP_055300763.1">
    <property type="nucleotide sequence ID" value="NZ_CP075193.1"/>
</dbReference>
<evidence type="ECO:0000313" key="1">
    <source>
        <dbReference type="EMBL" id="CUQ06737.1"/>
    </source>
</evidence>
<gene>
    <name evidence="1" type="ORF">ERS852511_04197</name>
</gene>
<accession>A0A174TF24</accession>
<dbReference type="EMBL" id="CZAP01000021">
    <property type="protein sequence ID" value="CUQ06737.1"/>
    <property type="molecule type" value="Genomic_DNA"/>
</dbReference>
<evidence type="ECO:0000313" key="2">
    <source>
        <dbReference type="Proteomes" id="UP000095576"/>
    </source>
</evidence>
<name>A0A174TF24_BACT4</name>